<gene>
    <name evidence="1" type="ORF">L3Q82_007833</name>
</gene>
<dbReference type="Proteomes" id="UP000831701">
    <property type="component" value="Chromosome 8"/>
</dbReference>
<protein>
    <submittedName>
        <fullName evidence="1">Uncharacterized protein</fullName>
    </submittedName>
</protein>
<organism evidence="1 2">
    <name type="scientific">Scortum barcoo</name>
    <name type="common">barcoo grunter</name>
    <dbReference type="NCBI Taxonomy" id="214431"/>
    <lineage>
        <taxon>Eukaryota</taxon>
        <taxon>Metazoa</taxon>
        <taxon>Chordata</taxon>
        <taxon>Craniata</taxon>
        <taxon>Vertebrata</taxon>
        <taxon>Euteleostomi</taxon>
        <taxon>Actinopterygii</taxon>
        <taxon>Neopterygii</taxon>
        <taxon>Teleostei</taxon>
        <taxon>Neoteleostei</taxon>
        <taxon>Acanthomorphata</taxon>
        <taxon>Eupercaria</taxon>
        <taxon>Centrarchiformes</taxon>
        <taxon>Terapontoidei</taxon>
        <taxon>Terapontidae</taxon>
        <taxon>Scortum</taxon>
    </lineage>
</organism>
<name>A0ACB8WKJ9_9TELE</name>
<keyword evidence="2" id="KW-1185">Reference proteome</keyword>
<evidence type="ECO:0000313" key="2">
    <source>
        <dbReference type="Proteomes" id="UP000831701"/>
    </source>
</evidence>
<dbReference type="EMBL" id="CM041538">
    <property type="protein sequence ID" value="KAI3368342.1"/>
    <property type="molecule type" value="Genomic_DNA"/>
</dbReference>
<evidence type="ECO:0000313" key="1">
    <source>
        <dbReference type="EMBL" id="KAI3368342.1"/>
    </source>
</evidence>
<sequence length="228" mass="24884">MEGTGNMFDGSILASYGNVIVITVNYRLGVLVLGNRATSVVPEGQTEPQPGRVTINGIFKQRTGFSISHRERHGYARFITAQPPTGGKTDRKGEKRKKGMLEYTSGFIRKRNSGVEGSAINKALNISKRKMFNKKSLQVLSGIQAHYHSCPFNPIARARGLCLANVKHCRDTFRGQLVSFRVGGSGNSEDGLMSSITGANPADNEGAENEWTDLGFMARHQCNGLCFD</sequence>
<comment type="caution">
    <text evidence="1">The sequence shown here is derived from an EMBL/GenBank/DDBJ whole genome shotgun (WGS) entry which is preliminary data.</text>
</comment>
<reference evidence="1" key="1">
    <citation type="submission" date="2022-04" db="EMBL/GenBank/DDBJ databases">
        <title>Jade perch genome.</title>
        <authorList>
            <person name="Chao B."/>
        </authorList>
    </citation>
    <scope>NUCLEOTIDE SEQUENCE</scope>
    <source>
        <strain evidence="1">CB-2022</strain>
    </source>
</reference>
<accession>A0ACB8WKJ9</accession>
<proteinExistence type="predicted"/>